<reference evidence="1" key="1">
    <citation type="journal article" date="2023" name="bioRxiv">
        <title>Improved chromosome-level genome assembly for marigold (Tagetes erecta).</title>
        <authorList>
            <person name="Jiang F."/>
            <person name="Yuan L."/>
            <person name="Wang S."/>
            <person name="Wang H."/>
            <person name="Xu D."/>
            <person name="Wang A."/>
            <person name="Fan W."/>
        </authorList>
    </citation>
    <scope>NUCLEOTIDE SEQUENCE</scope>
    <source>
        <strain evidence="1">WSJ</strain>
        <tissue evidence="1">Leaf</tissue>
    </source>
</reference>
<evidence type="ECO:0000313" key="1">
    <source>
        <dbReference type="EMBL" id="KAK1441036.1"/>
    </source>
</evidence>
<organism evidence="1 2">
    <name type="scientific">Tagetes erecta</name>
    <name type="common">African marigold</name>
    <dbReference type="NCBI Taxonomy" id="13708"/>
    <lineage>
        <taxon>Eukaryota</taxon>
        <taxon>Viridiplantae</taxon>
        <taxon>Streptophyta</taxon>
        <taxon>Embryophyta</taxon>
        <taxon>Tracheophyta</taxon>
        <taxon>Spermatophyta</taxon>
        <taxon>Magnoliopsida</taxon>
        <taxon>eudicotyledons</taxon>
        <taxon>Gunneridae</taxon>
        <taxon>Pentapetalae</taxon>
        <taxon>asterids</taxon>
        <taxon>campanulids</taxon>
        <taxon>Asterales</taxon>
        <taxon>Asteraceae</taxon>
        <taxon>Asteroideae</taxon>
        <taxon>Heliantheae alliance</taxon>
        <taxon>Tageteae</taxon>
        <taxon>Tagetes</taxon>
    </lineage>
</organism>
<protein>
    <submittedName>
        <fullName evidence="1">Uncharacterized protein</fullName>
    </submittedName>
</protein>
<dbReference type="EMBL" id="JAUHHV010000001">
    <property type="protein sequence ID" value="KAK1441036.1"/>
    <property type="molecule type" value="Genomic_DNA"/>
</dbReference>
<keyword evidence="2" id="KW-1185">Reference proteome</keyword>
<gene>
    <name evidence="1" type="ORF">QVD17_06872</name>
</gene>
<name>A0AAD8LL24_TARER</name>
<sequence length="111" mass="13329">MFRYNSLHKTYNEREFKGFKVVFLGYLDELEYGNLIWVDARQEQGQMRAESSGWFLDEITAMVERMKEMMKIYCSRDIGEDYAKSLHGTWLVNFSVILILEYQFLELRNFG</sequence>
<dbReference type="Proteomes" id="UP001229421">
    <property type="component" value="Unassembled WGS sequence"/>
</dbReference>
<proteinExistence type="predicted"/>
<comment type="caution">
    <text evidence="1">The sequence shown here is derived from an EMBL/GenBank/DDBJ whole genome shotgun (WGS) entry which is preliminary data.</text>
</comment>
<accession>A0AAD8LL24</accession>
<evidence type="ECO:0000313" key="2">
    <source>
        <dbReference type="Proteomes" id="UP001229421"/>
    </source>
</evidence>
<dbReference type="AlphaFoldDB" id="A0AAD8LL24"/>